<dbReference type="PANTHER" id="PTHR43840:SF15">
    <property type="entry name" value="MITOCHONDRIAL METAL TRANSPORTER 1-RELATED"/>
    <property type="match status" value="1"/>
</dbReference>
<dbReference type="AlphaFoldDB" id="A0A0F5FV83"/>
<dbReference type="InterPro" id="IPR058533">
    <property type="entry name" value="Cation_efflux_TM"/>
</dbReference>
<keyword evidence="7 9" id="KW-0472">Membrane</keyword>
<reference evidence="12 13" key="1">
    <citation type="submission" date="2015-03" db="EMBL/GenBank/DDBJ databases">
        <authorList>
            <person name="Hassan Y.I."/>
            <person name="Lepp D."/>
            <person name="Li X.-Z."/>
            <person name="Zhou T."/>
        </authorList>
    </citation>
    <scope>NUCLEOTIDE SEQUENCE [LARGE SCALE GENOMIC DNA]</scope>
    <source>
        <strain evidence="12 13">BD-c194</strain>
    </source>
</reference>
<dbReference type="Proteomes" id="UP000033632">
    <property type="component" value="Unassembled WGS sequence"/>
</dbReference>
<dbReference type="EMBL" id="JZEX01000090">
    <property type="protein sequence ID" value="KKB12072.1"/>
    <property type="molecule type" value="Genomic_DNA"/>
</dbReference>
<dbReference type="InterPro" id="IPR027469">
    <property type="entry name" value="Cation_efflux_TMD_sf"/>
</dbReference>
<evidence type="ECO:0000256" key="7">
    <source>
        <dbReference type="ARBA" id="ARBA00023136"/>
    </source>
</evidence>
<dbReference type="GO" id="GO:0015093">
    <property type="term" value="F:ferrous iron transmembrane transporter activity"/>
    <property type="evidence" value="ECO:0007669"/>
    <property type="project" value="TreeGrafter"/>
</dbReference>
<dbReference type="Pfam" id="PF16916">
    <property type="entry name" value="ZT_dimer"/>
    <property type="match status" value="1"/>
</dbReference>
<dbReference type="InterPro" id="IPR036837">
    <property type="entry name" value="Cation_efflux_CTD_sf"/>
</dbReference>
<keyword evidence="4" id="KW-1003">Cell membrane</keyword>
<feature type="transmembrane region" description="Helical" evidence="9">
    <location>
        <begin position="46"/>
        <end position="66"/>
    </location>
</feature>
<comment type="similarity">
    <text evidence="2">Belongs to the cation diffusion facilitator (CDF) transporter (TC 2.A.4) family.</text>
</comment>
<dbReference type="OrthoDB" id="9806522at2"/>
<feature type="domain" description="Cation efflux protein cytoplasmic" evidence="11">
    <location>
        <begin position="212"/>
        <end position="289"/>
    </location>
</feature>
<dbReference type="SUPFAM" id="SSF161111">
    <property type="entry name" value="Cation efflux protein transmembrane domain-like"/>
    <property type="match status" value="1"/>
</dbReference>
<dbReference type="GO" id="GO:0006882">
    <property type="term" value="P:intracellular zinc ion homeostasis"/>
    <property type="evidence" value="ECO:0007669"/>
    <property type="project" value="TreeGrafter"/>
</dbReference>
<protein>
    <recommendedName>
        <fullName evidence="8">Protein p34</fullName>
    </recommendedName>
</protein>
<dbReference type="GO" id="GO:0015341">
    <property type="term" value="F:zinc efflux antiporter activity"/>
    <property type="evidence" value="ECO:0007669"/>
    <property type="project" value="TreeGrafter"/>
</dbReference>
<evidence type="ECO:0000313" key="12">
    <source>
        <dbReference type="EMBL" id="KKB12072.1"/>
    </source>
</evidence>
<feature type="transmembrane region" description="Helical" evidence="9">
    <location>
        <begin position="157"/>
        <end position="175"/>
    </location>
</feature>
<sequence>MADTSTRRTIAISVASLLVALVVLGLKGLAWYVTGSIALYSDALESIVNVVTAAVALVAVSLAAKPADAALPYGYHKAEYFSAVVVGVMIIIAAILILREAWLGYLEPTLPQAPVQGLAISGIATAINAVWAFVLIRHGRAAQSPALEADGKHLFTDVLSTIGVIVGLVLVYLTGWAVLDSLLAALVAINILWSGWTVIRDSVGGLMDVAVPAETQRVIREVIAGNADGAIEAHDIRTRQAGKMTFIDFHLVVPGAMSVADAHEICDGIEAKLREAVEPAQITIHVEPEEKAKHTGIVVV</sequence>
<evidence type="ECO:0000256" key="3">
    <source>
        <dbReference type="ARBA" id="ARBA00022448"/>
    </source>
</evidence>
<dbReference type="InterPro" id="IPR050291">
    <property type="entry name" value="CDF_Transporter"/>
</dbReference>
<dbReference type="NCBIfam" id="TIGR01297">
    <property type="entry name" value="CDF"/>
    <property type="match status" value="1"/>
</dbReference>
<dbReference type="InterPro" id="IPR002524">
    <property type="entry name" value="Cation_efflux"/>
</dbReference>
<evidence type="ECO:0000259" key="10">
    <source>
        <dbReference type="Pfam" id="PF01545"/>
    </source>
</evidence>
<comment type="subcellular location">
    <subcellularLocation>
        <location evidence="1">Cell membrane</location>
        <topology evidence="1">Multi-pass membrane protein</topology>
    </subcellularLocation>
</comment>
<dbReference type="Gene3D" id="1.20.1510.10">
    <property type="entry name" value="Cation efflux protein transmembrane domain"/>
    <property type="match status" value="1"/>
</dbReference>
<dbReference type="RefSeq" id="WP_046108333.1">
    <property type="nucleotide sequence ID" value="NZ_JZEX01000090.1"/>
</dbReference>
<evidence type="ECO:0000259" key="11">
    <source>
        <dbReference type="Pfam" id="PF16916"/>
    </source>
</evidence>
<evidence type="ECO:0000256" key="9">
    <source>
        <dbReference type="SAM" id="Phobius"/>
    </source>
</evidence>
<evidence type="ECO:0000256" key="4">
    <source>
        <dbReference type="ARBA" id="ARBA00022475"/>
    </source>
</evidence>
<dbReference type="GO" id="GO:0015086">
    <property type="term" value="F:cadmium ion transmembrane transporter activity"/>
    <property type="evidence" value="ECO:0007669"/>
    <property type="project" value="TreeGrafter"/>
</dbReference>
<evidence type="ECO:0000256" key="5">
    <source>
        <dbReference type="ARBA" id="ARBA00022692"/>
    </source>
</evidence>
<gene>
    <name evidence="12" type="ORF">VE25_09260</name>
</gene>
<evidence type="ECO:0000256" key="8">
    <source>
        <dbReference type="ARBA" id="ARBA00068882"/>
    </source>
</evidence>
<comment type="caution">
    <text evidence="12">The sequence shown here is derived from an EMBL/GenBank/DDBJ whole genome shotgun (WGS) entry which is preliminary data.</text>
</comment>
<evidence type="ECO:0000256" key="2">
    <source>
        <dbReference type="ARBA" id="ARBA00008114"/>
    </source>
</evidence>
<feature type="domain" description="Cation efflux protein transmembrane" evidence="10">
    <location>
        <begin position="14"/>
        <end position="207"/>
    </location>
</feature>
<dbReference type="GO" id="GO:0005886">
    <property type="term" value="C:plasma membrane"/>
    <property type="evidence" value="ECO:0007669"/>
    <property type="project" value="UniProtKB-SubCell"/>
</dbReference>
<evidence type="ECO:0000256" key="1">
    <source>
        <dbReference type="ARBA" id="ARBA00004651"/>
    </source>
</evidence>
<dbReference type="PANTHER" id="PTHR43840">
    <property type="entry name" value="MITOCHONDRIAL METAL TRANSPORTER 1-RELATED"/>
    <property type="match status" value="1"/>
</dbReference>
<dbReference type="STRING" id="443610.VE25_09260"/>
<proteinExistence type="inferred from homology"/>
<dbReference type="InterPro" id="IPR027470">
    <property type="entry name" value="Cation_efflux_CTD"/>
</dbReference>
<organism evidence="12 13">
    <name type="scientific">Devosia geojensis</name>
    <dbReference type="NCBI Taxonomy" id="443610"/>
    <lineage>
        <taxon>Bacteria</taxon>
        <taxon>Pseudomonadati</taxon>
        <taxon>Pseudomonadota</taxon>
        <taxon>Alphaproteobacteria</taxon>
        <taxon>Hyphomicrobiales</taxon>
        <taxon>Devosiaceae</taxon>
        <taxon>Devosia</taxon>
    </lineage>
</organism>
<dbReference type="Pfam" id="PF01545">
    <property type="entry name" value="Cation_efflux"/>
    <property type="match status" value="1"/>
</dbReference>
<feature type="transmembrane region" description="Helical" evidence="9">
    <location>
        <begin position="181"/>
        <end position="199"/>
    </location>
</feature>
<dbReference type="FunFam" id="3.30.70.1350:FF:000002">
    <property type="entry name" value="Ferrous-iron efflux pump FieF"/>
    <property type="match status" value="1"/>
</dbReference>
<name>A0A0F5FV83_9HYPH</name>
<keyword evidence="13" id="KW-1185">Reference proteome</keyword>
<keyword evidence="6 9" id="KW-1133">Transmembrane helix</keyword>
<feature type="transmembrane region" description="Helical" evidence="9">
    <location>
        <begin position="12"/>
        <end position="34"/>
    </location>
</feature>
<dbReference type="SUPFAM" id="SSF160240">
    <property type="entry name" value="Cation efflux protein cytoplasmic domain-like"/>
    <property type="match status" value="1"/>
</dbReference>
<dbReference type="PATRIC" id="fig|443610.3.peg.4429"/>
<dbReference type="Gene3D" id="3.30.70.1350">
    <property type="entry name" value="Cation efflux protein, cytoplasmic domain"/>
    <property type="match status" value="1"/>
</dbReference>
<evidence type="ECO:0000313" key="13">
    <source>
        <dbReference type="Proteomes" id="UP000033632"/>
    </source>
</evidence>
<evidence type="ECO:0000256" key="6">
    <source>
        <dbReference type="ARBA" id="ARBA00022989"/>
    </source>
</evidence>
<keyword evidence="3" id="KW-0813">Transport</keyword>
<accession>A0A0F5FV83</accession>
<feature type="transmembrane region" description="Helical" evidence="9">
    <location>
        <begin position="78"/>
        <end position="98"/>
    </location>
</feature>
<feature type="transmembrane region" description="Helical" evidence="9">
    <location>
        <begin position="118"/>
        <end position="136"/>
    </location>
</feature>
<keyword evidence="5 9" id="KW-0812">Transmembrane</keyword>